<dbReference type="Proteomes" id="UP000001188">
    <property type="component" value="Chromosome"/>
</dbReference>
<dbReference type="HOGENOM" id="CLU_2497080_0_0_6"/>
<protein>
    <submittedName>
        <fullName evidence="1">Uncharacterized protein</fullName>
    </submittedName>
</protein>
<evidence type="ECO:0000313" key="2">
    <source>
        <dbReference type="Proteomes" id="UP000001188"/>
    </source>
</evidence>
<evidence type="ECO:0000313" key="1">
    <source>
        <dbReference type="EMBL" id="CAP52958.1"/>
    </source>
</evidence>
<organism evidence="1 2">
    <name type="scientific">Xanthomonas campestris pv. campestris (strain B100)</name>
    <dbReference type="NCBI Taxonomy" id="509169"/>
    <lineage>
        <taxon>Bacteria</taxon>
        <taxon>Pseudomonadati</taxon>
        <taxon>Pseudomonadota</taxon>
        <taxon>Gammaproteobacteria</taxon>
        <taxon>Lysobacterales</taxon>
        <taxon>Lysobacteraceae</taxon>
        <taxon>Xanthomonas</taxon>
    </lineage>
</organism>
<sequence>MCDGFGQRRRLHACRHGTRRKYVHVGPYAASMPHRGPRRHAHKHRRLWSMAEGTALPGFQAIANVAASPATHVALMADSLLAQIDLFRIGVAMFGP</sequence>
<dbReference type="KEGG" id="xca:xcc-b100_3593"/>
<accession>B0RV67</accession>
<dbReference type="AlphaFoldDB" id="B0RV67"/>
<dbReference type="EMBL" id="AM920689">
    <property type="protein sequence ID" value="CAP52958.1"/>
    <property type="molecule type" value="Genomic_DNA"/>
</dbReference>
<gene>
    <name evidence="1" type="ORF">XCCB100_3593</name>
</gene>
<name>B0RV67_XANCB</name>
<proteinExistence type="predicted"/>
<reference evidence="1 2" key="1">
    <citation type="journal article" date="2008" name="J. Biotechnol.">
        <title>The genome of Xanthomonas campestris pv. campestris B100 and its use for the reconstruction of metabolic pathways involved in xanthan biosynthesis.</title>
        <authorList>
            <person name="Vorholter F.J."/>
            <person name="Schneiker S."/>
            <person name="Goesmann A."/>
            <person name="Krause L."/>
            <person name="Bekel T."/>
            <person name="Kaiser O."/>
            <person name="Linke B."/>
            <person name="Patschkowski T."/>
            <person name="Ruckert C."/>
            <person name="Schmid J."/>
            <person name="Sidhu V.K."/>
            <person name="Sieber V."/>
            <person name="Tauch A."/>
            <person name="Watt S.A."/>
            <person name="Weisshaar B."/>
            <person name="Becker A."/>
            <person name="Niehaus K."/>
            <person name="Puhler A."/>
        </authorList>
    </citation>
    <scope>NUCLEOTIDE SEQUENCE [LARGE SCALE GENOMIC DNA]</scope>
    <source>
        <strain evidence="1 2">B100</strain>
    </source>
</reference>